<dbReference type="PANTHER" id="PTHR46007:SF8">
    <property type="entry name" value="C2H2-TYPE DOMAIN-CONTAINING PROTEIN"/>
    <property type="match status" value="1"/>
</dbReference>
<gene>
    <name evidence="2" type="ORF">OEZ85_007921</name>
</gene>
<feature type="region of interest" description="Disordered" evidence="1">
    <location>
        <begin position="566"/>
        <end position="585"/>
    </location>
</feature>
<feature type="compositionally biased region" description="Polar residues" evidence="1">
    <location>
        <begin position="618"/>
        <end position="629"/>
    </location>
</feature>
<dbReference type="PANTHER" id="PTHR46007">
    <property type="entry name" value="MEDIATOR OF RNA POLYMERASE II TRANSCRIPTION SUBUNIT 12"/>
    <property type="match status" value="1"/>
</dbReference>
<feature type="region of interest" description="Disordered" evidence="1">
    <location>
        <begin position="612"/>
        <end position="666"/>
    </location>
</feature>
<evidence type="ECO:0000313" key="2">
    <source>
        <dbReference type="EMBL" id="WIA08485.1"/>
    </source>
</evidence>
<evidence type="ECO:0008006" key="4">
    <source>
        <dbReference type="Google" id="ProtNLM"/>
    </source>
</evidence>
<dbReference type="InterPro" id="IPR051647">
    <property type="entry name" value="Mediator_comp_sub12"/>
</dbReference>
<sequence>MNALEDTNEEDVCVFLTLDDACLAAILGNLSAQQLRTAAAVCKRLLAISSADSLWIKHIRDTFGLCISTVKGAQRVPGAALQLYNRLQKAKQLPHALPAQALCTDGGCDEPLDAYWAGNMFSSKRAALYCSEANTRNIHVFARLCPPGDSTASPEEQQQQPAEERRQFLLGRCAQAALHLISQRVVDAHEQLRQTESMQQQQSAAGRWRSLTRLVWERVRPADKLRAATAALQSCSTEGLADFMVAAYMGQQQYASWARSLFSGLNDEQIAHVHEVAFQMWSEMMEPPARHSFLLLPAPPQPALLPNAPAPAAAAAAAAPGPSSTAPGAAATAAHGATQQQQQQQQQRRLLCAKDQLEAICGNASSAEGTYIAQECILARDGMSGSTCPVRSGFVFLGHYAGTTSADHSTSLLQAGSSSSGGGGGDLLLHRPAAGEDAVRAAAAGEQADAAVKVLAADLGGMVHQPWVAAAADLTSAAAVHTASRAGLLPPIIDYVSFGGGDGAEYIEFAAPSSEQVRQQQQEWVALCGGSSSSSRGSAGGDGSWPARGLLAPVLWFRFHDAAGSRGDDELLEDDEDEDELDTDELEDQIEQEIQAAAAFGAAMFIQEAEQHVEPGPGSSSSMSAETQDAGSSTSASDSNYSAGQPQQPLRQPQQPQEEAARAMGADQPGVLQAAAAAAAAAAAQQAVASDALDIEAPTPRVVTPSASMVCTAAPDLPVVATEVSAALGWQPAAGHAGMLAVQLLQPRSANLVCALLLDCEDAKPAFNRSRGGCNIDMQLLMLRGHAVGQLPVGLQMAAPGQ</sequence>
<feature type="compositionally biased region" description="Acidic residues" evidence="1">
    <location>
        <begin position="570"/>
        <end position="585"/>
    </location>
</feature>
<keyword evidence="3" id="KW-1185">Reference proteome</keyword>
<accession>A0ABY8THL8</accession>
<feature type="compositionally biased region" description="Low complexity" evidence="1">
    <location>
        <begin position="630"/>
        <end position="657"/>
    </location>
</feature>
<organism evidence="2 3">
    <name type="scientific">Tetradesmus obliquus</name>
    <name type="common">Green alga</name>
    <name type="synonym">Acutodesmus obliquus</name>
    <dbReference type="NCBI Taxonomy" id="3088"/>
    <lineage>
        <taxon>Eukaryota</taxon>
        <taxon>Viridiplantae</taxon>
        <taxon>Chlorophyta</taxon>
        <taxon>core chlorophytes</taxon>
        <taxon>Chlorophyceae</taxon>
        <taxon>CS clade</taxon>
        <taxon>Sphaeropleales</taxon>
        <taxon>Scenedesmaceae</taxon>
        <taxon>Tetradesmus</taxon>
    </lineage>
</organism>
<dbReference type="InterPro" id="IPR036047">
    <property type="entry name" value="F-box-like_dom_sf"/>
</dbReference>
<dbReference type="EMBL" id="CP126208">
    <property type="protein sequence ID" value="WIA08485.1"/>
    <property type="molecule type" value="Genomic_DNA"/>
</dbReference>
<proteinExistence type="predicted"/>
<dbReference type="Proteomes" id="UP001244341">
    <property type="component" value="Chromosome 1b"/>
</dbReference>
<protein>
    <recommendedName>
        <fullName evidence="4">F-box domain-containing protein</fullName>
    </recommendedName>
</protein>
<evidence type="ECO:0000256" key="1">
    <source>
        <dbReference type="SAM" id="MobiDB-lite"/>
    </source>
</evidence>
<evidence type="ECO:0000313" key="3">
    <source>
        <dbReference type="Proteomes" id="UP001244341"/>
    </source>
</evidence>
<dbReference type="SUPFAM" id="SSF81383">
    <property type="entry name" value="F-box domain"/>
    <property type="match status" value="1"/>
</dbReference>
<reference evidence="2 3" key="1">
    <citation type="submission" date="2023-05" db="EMBL/GenBank/DDBJ databases">
        <title>A 100% complete, gapless, phased diploid assembly of the Scenedesmus obliquus UTEX 3031 genome.</title>
        <authorList>
            <person name="Biondi T.C."/>
            <person name="Hanschen E.R."/>
            <person name="Kwon T."/>
            <person name="Eng W."/>
            <person name="Kruse C.P.S."/>
            <person name="Koehler S.I."/>
            <person name="Kunde Y."/>
            <person name="Gleasner C.D."/>
            <person name="You Mak K.T."/>
            <person name="Polle J."/>
            <person name="Hovde B.T."/>
            <person name="Starkenburg S.R."/>
        </authorList>
    </citation>
    <scope>NUCLEOTIDE SEQUENCE [LARGE SCALE GENOMIC DNA]</scope>
    <source>
        <strain evidence="2 3">DOE0152z</strain>
    </source>
</reference>
<feature type="region of interest" description="Disordered" evidence="1">
    <location>
        <begin position="315"/>
        <end position="342"/>
    </location>
</feature>
<name>A0ABY8THL8_TETOB</name>